<keyword evidence="1" id="KW-0805">Transcription regulation</keyword>
<sequence length="222" mass="25301">MDLNFIRNIRKFLSQENLSIAEFAGIIGEKTSRVNDVLKGKQRPPFDMLQKIIEKFDIDANWLILGSGEVQNWNSSSNEKYSDELDYVPDYDVLVSAGMGMDGQGTTSPRAYQAFRRDWLHQRGLHARNLSIVTARGDSMEPTINNGDMLLVDMSKKVPRDSSIYIIRSNDTLWVKRIQTQPDGKLLLISDNKTYPPIQLNLDEFDDVEIVGKVVNISKDIY</sequence>
<dbReference type="Pfam" id="PF00717">
    <property type="entry name" value="Peptidase_S24"/>
    <property type="match status" value="1"/>
</dbReference>
<dbReference type="Pfam" id="PF01381">
    <property type="entry name" value="HTH_3"/>
    <property type="match status" value="1"/>
</dbReference>
<keyword evidence="3" id="KW-0804">Transcription</keyword>
<evidence type="ECO:0000256" key="1">
    <source>
        <dbReference type="ARBA" id="ARBA00023015"/>
    </source>
</evidence>
<organism evidence="5">
    <name type="scientific">Myoviridae sp. ctzUB9</name>
    <dbReference type="NCBI Taxonomy" id="2825213"/>
    <lineage>
        <taxon>Viruses</taxon>
        <taxon>Duplodnaviria</taxon>
        <taxon>Heunggongvirae</taxon>
        <taxon>Uroviricota</taxon>
        <taxon>Caudoviricetes</taxon>
    </lineage>
</organism>
<dbReference type="GO" id="GO:0003677">
    <property type="term" value="F:DNA binding"/>
    <property type="evidence" value="ECO:0007669"/>
    <property type="project" value="UniProtKB-KW"/>
</dbReference>
<dbReference type="InterPro" id="IPR001387">
    <property type="entry name" value="Cro/C1-type_HTH"/>
</dbReference>
<proteinExistence type="predicted"/>
<reference evidence="5" key="1">
    <citation type="journal article" date="2021" name="Proc. Natl. Acad. Sci. U.S.A.">
        <title>A Catalog of Tens of Thousands of Viruses from Human Metagenomes Reveals Hidden Associations with Chronic Diseases.</title>
        <authorList>
            <person name="Tisza M.J."/>
            <person name="Buck C.B."/>
        </authorList>
    </citation>
    <scope>NUCLEOTIDE SEQUENCE</scope>
    <source>
        <strain evidence="5">CtzUB9</strain>
    </source>
</reference>
<dbReference type="InterPro" id="IPR010982">
    <property type="entry name" value="Lambda_DNA-bd_dom_sf"/>
</dbReference>
<dbReference type="EMBL" id="BK015279">
    <property type="protein sequence ID" value="DAD99275.1"/>
    <property type="molecule type" value="Genomic_DNA"/>
</dbReference>
<dbReference type="SUPFAM" id="SSF51306">
    <property type="entry name" value="LexA/Signal peptidase"/>
    <property type="match status" value="1"/>
</dbReference>
<dbReference type="PANTHER" id="PTHR40661:SF3">
    <property type="entry name" value="FELS-1 PROPHAGE TRANSCRIPTIONAL REGULATOR"/>
    <property type="match status" value="1"/>
</dbReference>
<dbReference type="SUPFAM" id="SSF47413">
    <property type="entry name" value="lambda repressor-like DNA-binding domains"/>
    <property type="match status" value="1"/>
</dbReference>
<protein>
    <submittedName>
        <fullName evidence="5">Repressor protein CI</fullName>
    </submittedName>
</protein>
<dbReference type="CDD" id="cd00093">
    <property type="entry name" value="HTH_XRE"/>
    <property type="match status" value="1"/>
</dbReference>
<dbReference type="Gene3D" id="2.10.109.10">
    <property type="entry name" value="Umud Fragment, subunit A"/>
    <property type="match status" value="1"/>
</dbReference>
<evidence type="ECO:0000259" key="4">
    <source>
        <dbReference type="PROSITE" id="PS50943"/>
    </source>
</evidence>
<evidence type="ECO:0000313" key="5">
    <source>
        <dbReference type="EMBL" id="DAD99275.1"/>
    </source>
</evidence>
<accession>A0A8S5NZ92</accession>
<dbReference type="SMART" id="SM00530">
    <property type="entry name" value="HTH_XRE"/>
    <property type="match status" value="1"/>
</dbReference>
<dbReference type="InterPro" id="IPR036286">
    <property type="entry name" value="LexA/Signal_pep-like_sf"/>
</dbReference>
<dbReference type="InterPro" id="IPR039418">
    <property type="entry name" value="LexA-like"/>
</dbReference>
<dbReference type="PROSITE" id="PS50943">
    <property type="entry name" value="HTH_CROC1"/>
    <property type="match status" value="1"/>
</dbReference>
<feature type="domain" description="HTH cro/C1-type" evidence="4">
    <location>
        <begin position="6"/>
        <end position="63"/>
    </location>
</feature>
<evidence type="ECO:0000256" key="3">
    <source>
        <dbReference type="ARBA" id="ARBA00023163"/>
    </source>
</evidence>
<dbReference type="PANTHER" id="PTHR40661">
    <property type="match status" value="1"/>
</dbReference>
<keyword evidence="2" id="KW-0238">DNA-binding</keyword>
<name>A0A8S5NZ92_9CAUD</name>
<evidence type="ECO:0000256" key="2">
    <source>
        <dbReference type="ARBA" id="ARBA00023125"/>
    </source>
</evidence>
<dbReference type="CDD" id="cd06529">
    <property type="entry name" value="S24_LexA-like"/>
    <property type="match status" value="1"/>
</dbReference>
<dbReference type="InterPro" id="IPR015927">
    <property type="entry name" value="Peptidase_S24_S26A/B/C"/>
</dbReference>
<dbReference type="Gene3D" id="1.10.260.40">
    <property type="entry name" value="lambda repressor-like DNA-binding domains"/>
    <property type="match status" value="1"/>
</dbReference>